<dbReference type="Pfam" id="PF10086">
    <property type="entry name" value="YhfC"/>
    <property type="match status" value="1"/>
</dbReference>
<reference evidence="2 3" key="1">
    <citation type="journal article" date="2013" name="Mol. Biol. Evol.">
        <title>Evolutionary and population genomics of the cavity causing bacteria Streptococcus mutans.</title>
        <authorList>
            <person name="Cornejo O.E."/>
            <person name="Lefebure T."/>
            <person name="Pavinski Bitar P.D."/>
            <person name="Lang P."/>
            <person name="Richards V.P."/>
            <person name="Eilertson K."/>
            <person name="Do T."/>
            <person name="Beighton D."/>
            <person name="Zeng L."/>
            <person name="Ahn S.J."/>
            <person name="Burne R.A."/>
            <person name="Siepel A."/>
            <person name="Bustamante C.D."/>
            <person name="Stanhope M.J."/>
        </authorList>
    </citation>
    <scope>NUCLEOTIDE SEQUENCE [LARGE SCALE GENOMIC DNA]</scope>
    <source>
        <strain evidence="2 3">SM6</strain>
    </source>
</reference>
<keyword evidence="1" id="KW-0472">Membrane</keyword>
<feature type="transmembrane region" description="Helical" evidence="1">
    <location>
        <begin position="119"/>
        <end position="140"/>
    </location>
</feature>
<dbReference type="Proteomes" id="UP000011676">
    <property type="component" value="Unassembled WGS sequence"/>
</dbReference>
<dbReference type="EMBL" id="AHSR01000020">
    <property type="protein sequence ID" value="EMC24085.1"/>
    <property type="molecule type" value="Genomic_DNA"/>
</dbReference>
<dbReference type="PIRSF" id="PIRSF033101">
    <property type="entry name" value="UCP033101"/>
    <property type="match status" value="1"/>
</dbReference>
<dbReference type="AlphaFoldDB" id="A0A829BHN4"/>
<feature type="transmembrane region" description="Helical" evidence="1">
    <location>
        <begin position="75"/>
        <end position="98"/>
    </location>
</feature>
<name>A0A829BHN4_STRMG</name>
<keyword evidence="1" id="KW-1133">Transmembrane helix</keyword>
<feature type="transmembrane region" description="Helical" evidence="1">
    <location>
        <begin position="193"/>
        <end position="211"/>
    </location>
</feature>
<protein>
    <recommendedName>
        <fullName evidence="4">YhfC family intramembrane metalloprotease</fullName>
    </recommendedName>
</protein>
<feature type="transmembrane region" description="Helical" evidence="1">
    <location>
        <begin position="160"/>
        <end position="186"/>
    </location>
</feature>
<dbReference type="RefSeq" id="WP_002270600.1">
    <property type="nucleotide sequence ID" value="NZ_AHSR01000020.1"/>
</dbReference>
<gene>
    <name evidence="2" type="ORF">SMU82_05182</name>
</gene>
<evidence type="ECO:0000313" key="3">
    <source>
        <dbReference type="Proteomes" id="UP000011676"/>
    </source>
</evidence>
<dbReference type="InterPro" id="IPR011397">
    <property type="entry name" value="YhfC"/>
</dbReference>
<keyword evidence="1" id="KW-0812">Transmembrane</keyword>
<feature type="transmembrane region" description="Helical" evidence="1">
    <location>
        <begin position="217"/>
        <end position="239"/>
    </location>
</feature>
<evidence type="ECO:0008006" key="4">
    <source>
        <dbReference type="Google" id="ProtNLM"/>
    </source>
</evidence>
<proteinExistence type="predicted"/>
<evidence type="ECO:0000313" key="2">
    <source>
        <dbReference type="EMBL" id="EMC24085.1"/>
    </source>
</evidence>
<comment type="caution">
    <text evidence="2">The sequence shown here is derived from an EMBL/GenBank/DDBJ whole genome shotgun (WGS) entry which is preliminary data.</text>
</comment>
<sequence>MLILLSSALFVLLVAFLVVFIFLKRKYQFQFALVGLGALGFFVSSQLLERMLHLMILHPQMDGSNWLMTSHPYLYALYGILTAGLFEETARFLIFKYLSARQTLQNRDAIGYGLGHGGIELLLLGVLQLLNFLLISQMIASGQTEGLSQIVIKQTESLTPLSIFLPVFERLIALAVQILLSIWVYLAVKKKQVNLYVMAIIWHALIDLPAMLYQEKILSNMLLTELILLGASFLLLFLTKRLIKMEGEKGLI</sequence>
<feature type="transmembrane region" description="Helical" evidence="1">
    <location>
        <begin position="6"/>
        <end position="23"/>
    </location>
</feature>
<evidence type="ECO:0000256" key="1">
    <source>
        <dbReference type="SAM" id="Phobius"/>
    </source>
</evidence>
<organism evidence="2 3">
    <name type="scientific">Streptococcus mutans SM6</name>
    <dbReference type="NCBI Taxonomy" id="857119"/>
    <lineage>
        <taxon>Bacteria</taxon>
        <taxon>Bacillati</taxon>
        <taxon>Bacillota</taxon>
        <taxon>Bacilli</taxon>
        <taxon>Lactobacillales</taxon>
        <taxon>Streptococcaceae</taxon>
        <taxon>Streptococcus</taxon>
    </lineage>
</organism>
<accession>A0A829BHN4</accession>
<feature type="transmembrane region" description="Helical" evidence="1">
    <location>
        <begin position="30"/>
        <end position="48"/>
    </location>
</feature>